<comment type="caution">
    <text evidence="1">The sequence shown here is derived from an EMBL/GenBank/DDBJ whole genome shotgun (WGS) entry which is preliminary data.</text>
</comment>
<dbReference type="Proteomes" id="UP000078287">
    <property type="component" value="Unassembled WGS sequence"/>
</dbReference>
<sequence>MPNNEEREHSTSNRPVMPDLTDPMFQSLRAWNELLAASTDMAFDMVLKNWDYSRSLRHSTEQAVADAIRTQQRLSQEMMQAWQGYVGDIQSIIERMRKS</sequence>
<evidence type="ECO:0008006" key="3">
    <source>
        <dbReference type="Google" id="ProtNLM"/>
    </source>
</evidence>
<organism evidence="1 2">
    <name type="scientific">Chloroflexus islandicus</name>
    <dbReference type="NCBI Taxonomy" id="1707952"/>
    <lineage>
        <taxon>Bacteria</taxon>
        <taxon>Bacillati</taxon>
        <taxon>Chloroflexota</taxon>
        <taxon>Chloroflexia</taxon>
        <taxon>Chloroflexales</taxon>
        <taxon>Chloroflexineae</taxon>
        <taxon>Chloroflexaceae</taxon>
        <taxon>Chloroflexus</taxon>
    </lineage>
</organism>
<reference evidence="1 2" key="1">
    <citation type="submission" date="2016-04" db="EMBL/GenBank/DDBJ databases">
        <title>Chloroflexus islandicus sp. nov., a thermophilic filamentous anoxygenic phototrophic bacterium from geyser Strokkur (Iceland).</title>
        <authorList>
            <person name="Gaisin V.A."/>
            <person name="Kalashnikov A.M."/>
            <person name="Sukhacheva M.V."/>
            <person name="Grouzdev D.S."/>
            <person name="Ivanov T.M."/>
            <person name="Kuznetsov B."/>
            <person name="Gorlenko V.M."/>
        </authorList>
    </citation>
    <scope>NUCLEOTIDE SEQUENCE [LARGE SCALE GENOMIC DNA]</scope>
    <source>
        <strain evidence="2">isl-2</strain>
    </source>
</reference>
<keyword evidence="2" id="KW-1185">Reference proteome</keyword>
<protein>
    <recommendedName>
        <fullName evidence="3">Phasin domain-containing protein</fullName>
    </recommendedName>
</protein>
<dbReference type="AlphaFoldDB" id="A0A178MEY0"/>
<evidence type="ECO:0000313" key="1">
    <source>
        <dbReference type="EMBL" id="OAN47330.1"/>
    </source>
</evidence>
<dbReference type="EMBL" id="LWQS01000038">
    <property type="protein sequence ID" value="OAN47330.1"/>
    <property type="molecule type" value="Genomic_DNA"/>
</dbReference>
<accession>A0A178MEY0</accession>
<evidence type="ECO:0000313" key="2">
    <source>
        <dbReference type="Proteomes" id="UP000078287"/>
    </source>
</evidence>
<name>A0A178MEY0_9CHLR</name>
<gene>
    <name evidence="1" type="ORF">A6A03_00905</name>
</gene>
<proteinExistence type="predicted"/>
<dbReference type="RefSeq" id="WP_066784397.1">
    <property type="nucleotide sequence ID" value="NZ_LWQS01000038.1"/>
</dbReference>
<dbReference type="OrthoDB" id="161733at2"/>